<protein>
    <submittedName>
        <fullName evidence="1">Glycoside hydrolase family 10 protein</fullName>
    </submittedName>
</protein>
<keyword evidence="2" id="KW-1185">Reference proteome</keyword>
<dbReference type="Proteomes" id="UP000814033">
    <property type="component" value="Unassembled WGS sequence"/>
</dbReference>
<reference evidence="1" key="1">
    <citation type="submission" date="2021-02" db="EMBL/GenBank/DDBJ databases">
        <authorList>
            <consortium name="DOE Joint Genome Institute"/>
            <person name="Ahrendt S."/>
            <person name="Looney B.P."/>
            <person name="Miyauchi S."/>
            <person name="Morin E."/>
            <person name="Drula E."/>
            <person name="Courty P.E."/>
            <person name="Chicoki N."/>
            <person name="Fauchery L."/>
            <person name="Kohler A."/>
            <person name="Kuo A."/>
            <person name="Labutti K."/>
            <person name="Pangilinan J."/>
            <person name="Lipzen A."/>
            <person name="Riley R."/>
            <person name="Andreopoulos W."/>
            <person name="He G."/>
            <person name="Johnson J."/>
            <person name="Barry K.W."/>
            <person name="Grigoriev I.V."/>
            <person name="Nagy L."/>
            <person name="Hibbett D."/>
            <person name="Henrissat B."/>
            <person name="Matheny P.B."/>
            <person name="Labbe J."/>
            <person name="Martin F."/>
        </authorList>
    </citation>
    <scope>NUCLEOTIDE SEQUENCE</scope>
    <source>
        <strain evidence="1">FP105234-sp</strain>
    </source>
</reference>
<proteinExistence type="predicted"/>
<evidence type="ECO:0000313" key="1">
    <source>
        <dbReference type="EMBL" id="KAI0044987.1"/>
    </source>
</evidence>
<evidence type="ECO:0000313" key="2">
    <source>
        <dbReference type="Proteomes" id="UP000814033"/>
    </source>
</evidence>
<reference evidence="1" key="2">
    <citation type="journal article" date="2022" name="New Phytol.">
        <title>Evolutionary transition to the ectomycorrhizal habit in the genomes of a hyperdiverse lineage of mushroom-forming fungi.</title>
        <authorList>
            <person name="Looney B."/>
            <person name="Miyauchi S."/>
            <person name="Morin E."/>
            <person name="Drula E."/>
            <person name="Courty P.E."/>
            <person name="Kohler A."/>
            <person name="Kuo A."/>
            <person name="LaButti K."/>
            <person name="Pangilinan J."/>
            <person name="Lipzen A."/>
            <person name="Riley R."/>
            <person name="Andreopoulos W."/>
            <person name="He G."/>
            <person name="Johnson J."/>
            <person name="Nolan M."/>
            <person name="Tritt A."/>
            <person name="Barry K.W."/>
            <person name="Grigoriev I.V."/>
            <person name="Nagy L.G."/>
            <person name="Hibbett D."/>
            <person name="Henrissat B."/>
            <person name="Matheny P.B."/>
            <person name="Labbe J."/>
            <person name="Martin F.M."/>
        </authorList>
    </citation>
    <scope>NUCLEOTIDE SEQUENCE</scope>
    <source>
        <strain evidence="1">FP105234-sp</strain>
    </source>
</reference>
<organism evidence="1 2">
    <name type="scientific">Auriscalpium vulgare</name>
    <dbReference type="NCBI Taxonomy" id="40419"/>
    <lineage>
        <taxon>Eukaryota</taxon>
        <taxon>Fungi</taxon>
        <taxon>Dikarya</taxon>
        <taxon>Basidiomycota</taxon>
        <taxon>Agaricomycotina</taxon>
        <taxon>Agaricomycetes</taxon>
        <taxon>Russulales</taxon>
        <taxon>Auriscalpiaceae</taxon>
        <taxon>Auriscalpium</taxon>
    </lineage>
</organism>
<accession>A0ACB8RM81</accession>
<sequence length="371" mass="38484">MNLAPMASAQLNTAAKAAGKVYFGTAVDNGDLSDSTYKTILAGGDFGQVTAANSMKWDATEPSRGTFTFTQGDAIASVASANGQVLRGHNCVWHNQLPSWVSNGGFSASTLQSIITTHCSTILTVISEIFNEDGSFRTSVFYNTLNSSFVTTALQAAKSADPNTKLYINDYNIEYTGAKATAVQNLVKALKSAGTPIDGVGVQSHFSVGGVPSSYQSVLSAFTSLGVEVAITELDIAMTLPSTAALLTQQGNDYKTVIAACTAVPKCIGVTVWDYTDKYSWIPSASPGKGAACPWDANYNKKPAYQGILNGFGASSSSTTSSSTTTSSGSTTSSSSSSGSGSGTVAHYGQCGVCVSPYTCQDLNAYYSQCL</sequence>
<comment type="caution">
    <text evidence="1">The sequence shown here is derived from an EMBL/GenBank/DDBJ whole genome shotgun (WGS) entry which is preliminary data.</text>
</comment>
<gene>
    <name evidence="1" type="ORF">FA95DRAFT_1583558</name>
</gene>
<dbReference type="EMBL" id="MU275965">
    <property type="protein sequence ID" value="KAI0044987.1"/>
    <property type="molecule type" value="Genomic_DNA"/>
</dbReference>
<keyword evidence="1" id="KW-0378">Hydrolase</keyword>
<name>A0ACB8RM81_9AGAM</name>